<keyword evidence="1" id="KW-0813">Transport</keyword>
<evidence type="ECO:0000313" key="5">
    <source>
        <dbReference type="EMBL" id="MDN4493419.1"/>
    </source>
</evidence>
<dbReference type="InterPro" id="IPR003593">
    <property type="entry name" value="AAA+_ATPase"/>
</dbReference>
<evidence type="ECO:0000256" key="1">
    <source>
        <dbReference type="ARBA" id="ARBA00022448"/>
    </source>
</evidence>
<dbReference type="PANTHER" id="PTHR42734">
    <property type="entry name" value="METAL TRANSPORT SYSTEM ATP-BINDING PROTEIN TM_0124-RELATED"/>
    <property type="match status" value="1"/>
</dbReference>
<dbReference type="EMBL" id="JAUHTQ010000004">
    <property type="protein sequence ID" value="MDN4493419.1"/>
    <property type="molecule type" value="Genomic_DNA"/>
</dbReference>
<dbReference type="Proteomes" id="UP001172743">
    <property type="component" value="Unassembled WGS sequence"/>
</dbReference>
<feature type="domain" description="ABC transporter" evidence="4">
    <location>
        <begin position="4"/>
        <end position="243"/>
    </location>
</feature>
<dbReference type="Gene3D" id="3.40.50.300">
    <property type="entry name" value="P-loop containing nucleotide triphosphate hydrolases"/>
    <property type="match status" value="1"/>
</dbReference>
<evidence type="ECO:0000256" key="3">
    <source>
        <dbReference type="ARBA" id="ARBA00022840"/>
    </source>
</evidence>
<dbReference type="InterPro" id="IPR027417">
    <property type="entry name" value="P-loop_NTPase"/>
</dbReference>
<evidence type="ECO:0000256" key="2">
    <source>
        <dbReference type="ARBA" id="ARBA00022741"/>
    </source>
</evidence>
<protein>
    <submittedName>
        <fullName evidence="5">ABC transporter ATP-binding protein</fullName>
    </submittedName>
</protein>
<keyword evidence="6" id="KW-1185">Reference proteome</keyword>
<dbReference type="PROSITE" id="PS50893">
    <property type="entry name" value="ABC_TRANSPORTER_2"/>
    <property type="match status" value="1"/>
</dbReference>
<dbReference type="RefSeq" id="WP_301137729.1">
    <property type="nucleotide sequence ID" value="NZ_JAUHTQ010000004.1"/>
</dbReference>
<dbReference type="InterPro" id="IPR003439">
    <property type="entry name" value="ABC_transporter-like_ATP-bd"/>
</dbReference>
<reference evidence="5" key="1">
    <citation type="submission" date="2023-07" db="EMBL/GenBank/DDBJ databases">
        <title>Ureibacillus sp. isolated from freshwater well.</title>
        <authorList>
            <person name="Kirdat K."/>
            <person name="Bhatt A."/>
            <person name="Teware R."/>
            <person name="Bhavsar Y."/>
            <person name="Yadav A."/>
        </authorList>
    </citation>
    <scope>NUCLEOTIDE SEQUENCE</scope>
    <source>
        <strain evidence="5">BA0131</strain>
    </source>
</reference>
<keyword evidence="2" id="KW-0547">Nucleotide-binding</keyword>
<evidence type="ECO:0000313" key="6">
    <source>
        <dbReference type="Proteomes" id="UP001172743"/>
    </source>
</evidence>
<dbReference type="GO" id="GO:0005524">
    <property type="term" value="F:ATP binding"/>
    <property type="evidence" value="ECO:0007669"/>
    <property type="project" value="UniProtKB-KW"/>
</dbReference>
<dbReference type="SUPFAM" id="SSF52540">
    <property type="entry name" value="P-loop containing nucleoside triphosphate hydrolases"/>
    <property type="match status" value="1"/>
</dbReference>
<organism evidence="5 6">
    <name type="scientific">Ureibacillus aquaedulcis</name>
    <dbReference type="NCBI Taxonomy" id="3058421"/>
    <lineage>
        <taxon>Bacteria</taxon>
        <taxon>Bacillati</taxon>
        <taxon>Bacillota</taxon>
        <taxon>Bacilli</taxon>
        <taxon>Bacillales</taxon>
        <taxon>Caryophanaceae</taxon>
        <taxon>Ureibacillus</taxon>
    </lineage>
</organism>
<comment type="caution">
    <text evidence="5">The sequence shown here is derived from an EMBL/GenBank/DDBJ whole genome shotgun (WGS) entry which is preliminary data.</text>
</comment>
<proteinExistence type="predicted"/>
<keyword evidence="3 5" id="KW-0067">ATP-binding</keyword>
<dbReference type="InterPro" id="IPR050153">
    <property type="entry name" value="Metal_Ion_Import_ABC"/>
</dbReference>
<sequence>MLLINLCEVTVTKNKKNILSNINWQVKKGEHWSILGLNGSGKTTLLNVINGYIHPTIGQAEILGESLGKTYIPDLRKQIGLISTSIQQQIQNFESVLSIVLSGKFASIGLWEAVEKEDVEAAQNYMKILNCTHLQEREYGTLSQGERQRVLIARALMANPKILILDEPCNGLDIITREELLKIIDDLSKTRDCPTLIYVTHHVEEILPCFTHSLLLRNGEVFKKGGSSELLTEENLSNFYGRAVSVQREQNRTWVALKESVEEKGLENQEQQYSLHVK</sequence>
<evidence type="ECO:0000259" key="4">
    <source>
        <dbReference type="PROSITE" id="PS50893"/>
    </source>
</evidence>
<dbReference type="InterPro" id="IPR017871">
    <property type="entry name" value="ABC_transporter-like_CS"/>
</dbReference>
<name>A0ABT8GPT9_9BACL</name>
<gene>
    <name evidence="5" type="ORF">QYB95_07715</name>
</gene>
<dbReference type="Pfam" id="PF00005">
    <property type="entry name" value="ABC_tran"/>
    <property type="match status" value="1"/>
</dbReference>
<dbReference type="PROSITE" id="PS00211">
    <property type="entry name" value="ABC_TRANSPORTER_1"/>
    <property type="match status" value="1"/>
</dbReference>
<dbReference type="SMART" id="SM00382">
    <property type="entry name" value="AAA"/>
    <property type="match status" value="1"/>
</dbReference>
<accession>A0ABT8GPT9</accession>